<proteinExistence type="predicted"/>
<evidence type="ECO:0000313" key="1">
    <source>
        <dbReference type="EMBL" id="MFC7361697.1"/>
    </source>
</evidence>
<dbReference type="RefSeq" id="WP_255892146.1">
    <property type="nucleotide sequence ID" value="NZ_JAFMZM010000006.1"/>
</dbReference>
<dbReference type="Proteomes" id="UP001596524">
    <property type="component" value="Unassembled WGS sequence"/>
</dbReference>
<reference evidence="2" key="1">
    <citation type="journal article" date="2019" name="Int. J. Syst. Evol. Microbiol.">
        <title>The Global Catalogue of Microorganisms (GCM) 10K type strain sequencing project: providing services to taxonomists for standard genome sequencing and annotation.</title>
        <authorList>
            <consortium name="The Broad Institute Genomics Platform"/>
            <consortium name="The Broad Institute Genome Sequencing Center for Infectious Disease"/>
            <person name="Wu L."/>
            <person name="Ma J."/>
        </authorList>
    </citation>
    <scope>NUCLEOTIDE SEQUENCE [LARGE SCALE GENOMIC DNA]</scope>
    <source>
        <strain evidence="2">FCH27</strain>
    </source>
</reference>
<gene>
    <name evidence="1" type="ORF">ACFQO6_15590</name>
</gene>
<organism evidence="1 2">
    <name type="scientific">Nocardioides astragali</name>
    <dbReference type="NCBI Taxonomy" id="1776736"/>
    <lineage>
        <taxon>Bacteria</taxon>
        <taxon>Bacillati</taxon>
        <taxon>Actinomycetota</taxon>
        <taxon>Actinomycetes</taxon>
        <taxon>Propionibacteriales</taxon>
        <taxon>Nocardioidaceae</taxon>
        <taxon>Nocardioides</taxon>
    </lineage>
</organism>
<keyword evidence="2" id="KW-1185">Reference proteome</keyword>
<evidence type="ECO:0008006" key="3">
    <source>
        <dbReference type="Google" id="ProtNLM"/>
    </source>
</evidence>
<sequence>MGVLFDYFIATDDGAAAAIIDRDGGPGSLPTVVDAGFDPLVQATTLEELLTGQAYDDISDQIGWGRVVASREGGERTVVVVSSGLVDALASADDTTLAAAMVPWVRTEEFWGAADPDELLQVVRDLAALAQEAKRTNQTVYCWTCV</sequence>
<name>A0ABW2N722_9ACTN</name>
<protein>
    <recommendedName>
        <fullName evidence="3">DUF1877 family protein</fullName>
    </recommendedName>
</protein>
<comment type="caution">
    <text evidence="1">The sequence shown here is derived from an EMBL/GenBank/DDBJ whole genome shotgun (WGS) entry which is preliminary data.</text>
</comment>
<accession>A0ABW2N722</accession>
<evidence type="ECO:0000313" key="2">
    <source>
        <dbReference type="Proteomes" id="UP001596524"/>
    </source>
</evidence>
<dbReference type="EMBL" id="JBHTCH010000020">
    <property type="protein sequence ID" value="MFC7361697.1"/>
    <property type="molecule type" value="Genomic_DNA"/>
</dbReference>